<dbReference type="InterPro" id="IPR039425">
    <property type="entry name" value="RNA_pol_sigma-70-like"/>
</dbReference>
<dbReference type="InterPro" id="IPR013324">
    <property type="entry name" value="RNA_pol_sigma_r3/r4-like"/>
</dbReference>
<dbReference type="InterPro" id="IPR036388">
    <property type="entry name" value="WH-like_DNA-bd_sf"/>
</dbReference>
<keyword evidence="4" id="KW-0804">Transcription</keyword>
<dbReference type="PANTHER" id="PTHR43133:SF46">
    <property type="entry name" value="RNA POLYMERASE SIGMA-70 FACTOR ECF SUBFAMILY"/>
    <property type="match status" value="1"/>
</dbReference>
<keyword evidence="8" id="KW-1185">Reference proteome</keyword>
<evidence type="ECO:0000259" key="5">
    <source>
        <dbReference type="Pfam" id="PF04542"/>
    </source>
</evidence>
<keyword evidence="2" id="KW-0805">Transcription regulation</keyword>
<dbReference type="SUPFAM" id="SSF88659">
    <property type="entry name" value="Sigma3 and sigma4 domains of RNA polymerase sigma factors"/>
    <property type="match status" value="1"/>
</dbReference>
<dbReference type="Proteomes" id="UP000505355">
    <property type="component" value="Chromosome"/>
</dbReference>
<reference evidence="7 8" key="1">
    <citation type="submission" date="2020-05" db="EMBL/GenBank/DDBJ databases">
        <title>Mucilaginibacter mali sp. nov.</title>
        <authorList>
            <person name="Kim H.S."/>
            <person name="Lee K.C."/>
            <person name="Suh M.K."/>
            <person name="Kim J.-S."/>
            <person name="Han K.-I."/>
            <person name="Eom M.K."/>
            <person name="Shin Y.K."/>
            <person name="Lee J.-S."/>
        </authorList>
    </citation>
    <scope>NUCLEOTIDE SEQUENCE [LARGE SCALE GENOMIC DNA]</scope>
    <source>
        <strain evidence="7 8">G2-14</strain>
    </source>
</reference>
<dbReference type="InterPro" id="IPR014284">
    <property type="entry name" value="RNA_pol_sigma-70_dom"/>
</dbReference>
<keyword evidence="3" id="KW-0731">Sigma factor</keyword>
<dbReference type="Pfam" id="PF08281">
    <property type="entry name" value="Sigma70_r4_2"/>
    <property type="match status" value="1"/>
</dbReference>
<dbReference type="InterPro" id="IPR013325">
    <property type="entry name" value="RNA_pol_sigma_r2"/>
</dbReference>
<dbReference type="NCBIfam" id="TIGR02985">
    <property type="entry name" value="Sig70_bacteroi1"/>
    <property type="match status" value="1"/>
</dbReference>
<evidence type="ECO:0000256" key="1">
    <source>
        <dbReference type="ARBA" id="ARBA00010641"/>
    </source>
</evidence>
<proteinExistence type="inferred from homology"/>
<dbReference type="InterPro" id="IPR014327">
    <property type="entry name" value="RNA_pol_sigma70_bacteroid"/>
</dbReference>
<evidence type="ECO:0000313" key="8">
    <source>
        <dbReference type="Proteomes" id="UP000505355"/>
    </source>
</evidence>
<dbReference type="SUPFAM" id="SSF88946">
    <property type="entry name" value="Sigma2 domain of RNA polymerase sigma factors"/>
    <property type="match status" value="1"/>
</dbReference>
<evidence type="ECO:0000256" key="4">
    <source>
        <dbReference type="ARBA" id="ARBA00023163"/>
    </source>
</evidence>
<dbReference type="GO" id="GO:0006352">
    <property type="term" value="P:DNA-templated transcription initiation"/>
    <property type="evidence" value="ECO:0007669"/>
    <property type="project" value="InterPro"/>
</dbReference>
<dbReference type="InterPro" id="IPR007627">
    <property type="entry name" value="RNA_pol_sigma70_r2"/>
</dbReference>
<dbReference type="RefSeq" id="WP_173413717.1">
    <property type="nucleotide sequence ID" value="NZ_CP054139.1"/>
</dbReference>
<dbReference type="Gene3D" id="1.10.1740.10">
    <property type="match status" value="1"/>
</dbReference>
<feature type="domain" description="RNA polymerase sigma factor 70 region 4 type 2" evidence="6">
    <location>
        <begin position="125"/>
        <end position="174"/>
    </location>
</feature>
<dbReference type="Gene3D" id="1.10.10.10">
    <property type="entry name" value="Winged helix-like DNA-binding domain superfamily/Winged helix DNA-binding domain"/>
    <property type="match status" value="1"/>
</dbReference>
<comment type="similarity">
    <text evidence="1">Belongs to the sigma-70 factor family. ECF subfamily.</text>
</comment>
<gene>
    <name evidence="7" type="ORF">HQ865_04375</name>
</gene>
<evidence type="ECO:0000256" key="3">
    <source>
        <dbReference type="ARBA" id="ARBA00023082"/>
    </source>
</evidence>
<feature type="domain" description="RNA polymerase sigma-70 region 2" evidence="5">
    <location>
        <begin position="28"/>
        <end position="92"/>
    </location>
</feature>
<name>A0A7D4UC80_9SPHI</name>
<evidence type="ECO:0000313" key="7">
    <source>
        <dbReference type="EMBL" id="QKJ29019.1"/>
    </source>
</evidence>
<dbReference type="KEGG" id="mmab:HQ865_04375"/>
<dbReference type="GO" id="GO:0003677">
    <property type="term" value="F:DNA binding"/>
    <property type="evidence" value="ECO:0007669"/>
    <property type="project" value="InterPro"/>
</dbReference>
<dbReference type="GO" id="GO:0016987">
    <property type="term" value="F:sigma factor activity"/>
    <property type="evidence" value="ECO:0007669"/>
    <property type="project" value="UniProtKB-KW"/>
</dbReference>
<dbReference type="PANTHER" id="PTHR43133">
    <property type="entry name" value="RNA POLYMERASE ECF-TYPE SIGMA FACTO"/>
    <property type="match status" value="1"/>
</dbReference>
<evidence type="ECO:0000256" key="2">
    <source>
        <dbReference type="ARBA" id="ARBA00023015"/>
    </source>
</evidence>
<organism evidence="7 8">
    <name type="scientific">Mucilaginibacter mali</name>
    <dbReference type="NCBI Taxonomy" id="2740462"/>
    <lineage>
        <taxon>Bacteria</taxon>
        <taxon>Pseudomonadati</taxon>
        <taxon>Bacteroidota</taxon>
        <taxon>Sphingobacteriia</taxon>
        <taxon>Sphingobacteriales</taxon>
        <taxon>Sphingobacteriaceae</taxon>
        <taxon>Mucilaginibacter</taxon>
    </lineage>
</organism>
<dbReference type="AlphaFoldDB" id="A0A7D4UC80"/>
<dbReference type="Pfam" id="PF04542">
    <property type="entry name" value="Sigma70_r2"/>
    <property type="match status" value="1"/>
</dbReference>
<accession>A0A7D4UC80</accession>
<evidence type="ECO:0000259" key="6">
    <source>
        <dbReference type="Pfam" id="PF08281"/>
    </source>
</evidence>
<dbReference type="EMBL" id="CP054139">
    <property type="protein sequence ID" value="QKJ29019.1"/>
    <property type="molecule type" value="Genomic_DNA"/>
</dbReference>
<sequence>MSLYTELTDAELIAAMRDGDEHAFREIYVRNSKLLIIYAHKKLKDIDEAKDVVQEVFANLWANRGACAVESNLSGYLYRCVLNKVLNIFRHKDISQWHVEGVQQLLDQGLPDTDYQVREKDIARVIEREIQALPPRMKEVFDLRRKEYLTNKQIAERLDISEHTVATQIKKTLKILRGRLGRELYSIFFLL</sequence>
<dbReference type="NCBIfam" id="TIGR02937">
    <property type="entry name" value="sigma70-ECF"/>
    <property type="match status" value="1"/>
</dbReference>
<protein>
    <submittedName>
        <fullName evidence="7">RNA polymerase sigma-70 factor</fullName>
    </submittedName>
</protein>
<dbReference type="InterPro" id="IPR013249">
    <property type="entry name" value="RNA_pol_sigma70_r4_t2"/>
</dbReference>